<dbReference type="PROSITE" id="PS51257">
    <property type="entry name" value="PROKAR_LIPOPROTEIN"/>
    <property type="match status" value="1"/>
</dbReference>
<evidence type="ECO:0000313" key="3">
    <source>
        <dbReference type="Proteomes" id="UP000494301"/>
    </source>
</evidence>
<gene>
    <name evidence="2" type="ORF">BLA3211_06879</name>
</gene>
<name>A0A6J5JKA7_9BURK</name>
<protein>
    <recommendedName>
        <fullName evidence="4">Lipoprotein</fullName>
    </recommendedName>
</protein>
<dbReference type="AlphaFoldDB" id="A0A6J5JKA7"/>
<dbReference type="RefSeq" id="WP_175223093.1">
    <property type="nucleotide sequence ID" value="NZ_CABWIL020000032.1"/>
</dbReference>
<accession>A0A6J5JKA7</accession>
<proteinExistence type="predicted"/>
<keyword evidence="1" id="KW-0732">Signal</keyword>
<evidence type="ECO:0000256" key="1">
    <source>
        <dbReference type="SAM" id="SignalP"/>
    </source>
</evidence>
<dbReference type="Proteomes" id="UP000494301">
    <property type="component" value="Unassembled WGS sequence"/>
</dbReference>
<organism evidence="2 3">
    <name type="scientific">Burkholderia aenigmatica</name>
    <dbReference type="NCBI Taxonomy" id="2015348"/>
    <lineage>
        <taxon>Bacteria</taxon>
        <taxon>Pseudomonadati</taxon>
        <taxon>Pseudomonadota</taxon>
        <taxon>Betaproteobacteria</taxon>
        <taxon>Burkholderiales</taxon>
        <taxon>Burkholderiaceae</taxon>
        <taxon>Burkholderia</taxon>
        <taxon>Burkholderia cepacia complex</taxon>
    </lineage>
</organism>
<feature type="signal peptide" evidence="1">
    <location>
        <begin position="1"/>
        <end position="19"/>
    </location>
</feature>
<sequence>MKKIVVLLSMALAGCAASVKPVSVPDGTQGYAISCDGSADDWTTCYNAAAKACGGKYRIVNTDGNSTATGLGPLVRRSLIVSCKG</sequence>
<dbReference type="EMBL" id="CABWIL020000032">
    <property type="protein sequence ID" value="CAB3972273.1"/>
    <property type="molecule type" value="Genomic_DNA"/>
</dbReference>
<feature type="chain" id="PRO_5026897786" description="Lipoprotein" evidence="1">
    <location>
        <begin position="20"/>
        <end position="85"/>
    </location>
</feature>
<evidence type="ECO:0000313" key="2">
    <source>
        <dbReference type="EMBL" id="CAB3972273.1"/>
    </source>
</evidence>
<evidence type="ECO:0008006" key="4">
    <source>
        <dbReference type="Google" id="ProtNLM"/>
    </source>
</evidence>
<reference evidence="2 3" key="1">
    <citation type="submission" date="2020-04" db="EMBL/GenBank/DDBJ databases">
        <authorList>
            <person name="Depoorter E."/>
        </authorList>
    </citation>
    <scope>NUCLEOTIDE SEQUENCE [LARGE SCALE GENOMIC DNA]</scope>
    <source>
        <strain evidence="2 3">BCC0217</strain>
    </source>
</reference>